<organism evidence="3 4">
    <name type="scientific">Chamaesiphon polymorphus CCALA 037</name>
    <dbReference type="NCBI Taxonomy" id="2107692"/>
    <lineage>
        <taxon>Bacteria</taxon>
        <taxon>Bacillati</taxon>
        <taxon>Cyanobacteriota</taxon>
        <taxon>Cyanophyceae</taxon>
        <taxon>Gomontiellales</taxon>
        <taxon>Chamaesiphonaceae</taxon>
        <taxon>Chamaesiphon</taxon>
    </lineage>
</organism>
<keyword evidence="4" id="KW-1185">Reference proteome</keyword>
<dbReference type="Proteomes" id="UP000238937">
    <property type="component" value="Unassembled WGS sequence"/>
</dbReference>
<dbReference type="Pfam" id="PF06114">
    <property type="entry name" value="Peptidase_M78"/>
    <property type="match status" value="1"/>
</dbReference>
<feature type="domain" description="HTH cro/C1-type" evidence="2">
    <location>
        <begin position="5"/>
        <end position="59"/>
    </location>
</feature>
<gene>
    <name evidence="3" type="ORF">C7B77_00050</name>
</gene>
<dbReference type="PANTHER" id="PTHR43236:SF1">
    <property type="entry name" value="BLL7220 PROTEIN"/>
    <property type="match status" value="1"/>
</dbReference>
<dbReference type="PROSITE" id="PS50943">
    <property type="entry name" value="HTH_CROC1"/>
    <property type="match status" value="1"/>
</dbReference>
<dbReference type="InterPro" id="IPR010359">
    <property type="entry name" value="IrrE_HExxH"/>
</dbReference>
<dbReference type="SUPFAM" id="SSF47413">
    <property type="entry name" value="lambda repressor-like DNA-binding domains"/>
    <property type="match status" value="1"/>
</dbReference>
<proteinExistence type="inferred from homology"/>
<dbReference type="PANTHER" id="PTHR43236">
    <property type="entry name" value="ANTITOXIN HIGA1"/>
    <property type="match status" value="1"/>
</dbReference>
<keyword evidence="3" id="KW-0238">DNA-binding</keyword>
<dbReference type="CDD" id="cd00093">
    <property type="entry name" value="HTH_XRE"/>
    <property type="match status" value="1"/>
</dbReference>
<dbReference type="InterPro" id="IPR052345">
    <property type="entry name" value="Rad_response_metalloprotease"/>
</dbReference>
<dbReference type="SMART" id="SM00530">
    <property type="entry name" value="HTH_XRE"/>
    <property type="match status" value="1"/>
</dbReference>
<dbReference type="Gene3D" id="1.10.10.2910">
    <property type="match status" value="1"/>
</dbReference>
<dbReference type="Pfam" id="PF01381">
    <property type="entry name" value="HTH_3"/>
    <property type="match status" value="1"/>
</dbReference>
<reference evidence="3 4" key="1">
    <citation type="submission" date="2018-03" db="EMBL/GenBank/DDBJ databases">
        <title>The ancient ancestry and fast evolution of plastids.</title>
        <authorList>
            <person name="Moore K.R."/>
            <person name="Magnabosco C."/>
            <person name="Momper L."/>
            <person name="Gold D.A."/>
            <person name="Bosak T."/>
            <person name="Fournier G.P."/>
        </authorList>
    </citation>
    <scope>NUCLEOTIDE SEQUENCE [LARGE SCALE GENOMIC DNA]</scope>
    <source>
        <strain evidence="3 4">CCALA 037</strain>
    </source>
</reference>
<comment type="caution">
    <text evidence="3">The sequence shown here is derived from an EMBL/GenBank/DDBJ whole genome shotgun (WGS) entry which is preliminary data.</text>
</comment>
<protein>
    <submittedName>
        <fullName evidence="3">DNA-binding protein</fullName>
    </submittedName>
</protein>
<evidence type="ECO:0000256" key="1">
    <source>
        <dbReference type="ARBA" id="ARBA00007227"/>
    </source>
</evidence>
<name>A0A2T1GP26_9CYAN</name>
<dbReference type="OrthoDB" id="504343at2"/>
<dbReference type="Gene3D" id="1.10.260.40">
    <property type="entry name" value="lambda repressor-like DNA-binding domains"/>
    <property type="match status" value="1"/>
</dbReference>
<dbReference type="AlphaFoldDB" id="A0A2T1GP26"/>
<evidence type="ECO:0000259" key="2">
    <source>
        <dbReference type="PROSITE" id="PS50943"/>
    </source>
</evidence>
<evidence type="ECO:0000313" key="4">
    <source>
        <dbReference type="Proteomes" id="UP000238937"/>
    </source>
</evidence>
<evidence type="ECO:0000313" key="3">
    <source>
        <dbReference type="EMBL" id="PSB59623.1"/>
    </source>
</evidence>
<dbReference type="EMBL" id="PVWO01000001">
    <property type="protein sequence ID" value="PSB59623.1"/>
    <property type="molecule type" value="Genomic_DNA"/>
</dbReference>
<sequence length="369" mass="41338">MSNQIRAYRDQLGFKQEELGEQAGVTRQTIAAWENGEREPSLVQLSSIARIMGVAVELLQGLELTDSRDPNSFFSSLLFRADEPSALTPTIKQHLIQKVADYAAVEKLLGEIPVSPAKFPLDGYDSEAIEDYSKEVRNWLGLGESAPVGDSLSLLESKGLKVLPYPLPAKISGFSACEEDWGCLVVVNSNDVAERQFFTSLHELAHLIFHHKEYRQPPERTKSSDPREKAANHLAGAILLPKNVIHREMRAYRDRWIPDPLLIDIKRRYGVSLRTILIRAEQAGIITKQQSGTQMGVLNKRCGGKDKDLPNSEIPMPQRLTRLERLTYTALLKDGLLTNSRAAEILGKQTLEVSQELQTWKQSDVEVSD</sequence>
<comment type="similarity">
    <text evidence="1">Belongs to the short-chain fatty acyl-CoA assimilation regulator (ScfR) family.</text>
</comment>
<accession>A0A2T1GP26</accession>
<dbReference type="InterPro" id="IPR001387">
    <property type="entry name" value="Cro/C1-type_HTH"/>
</dbReference>
<dbReference type="GO" id="GO:0003677">
    <property type="term" value="F:DNA binding"/>
    <property type="evidence" value="ECO:0007669"/>
    <property type="project" value="UniProtKB-KW"/>
</dbReference>
<dbReference type="InterPro" id="IPR010982">
    <property type="entry name" value="Lambda_DNA-bd_dom_sf"/>
</dbReference>
<dbReference type="RefSeq" id="WP_106299278.1">
    <property type="nucleotide sequence ID" value="NZ_PVWO01000001.1"/>
</dbReference>